<dbReference type="InterPro" id="IPR032675">
    <property type="entry name" value="LRR_dom_sf"/>
</dbReference>
<protein>
    <submittedName>
        <fullName evidence="3">Uncharacterized protein</fullName>
    </submittedName>
</protein>
<dbReference type="AlphaFoldDB" id="A0AAD9MTK0"/>
<reference evidence="3" key="1">
    <citation type="journal article" date="2023" name="Mol. Biol. Evol.">
        <title>Third-Generation Sequencing Reveals the Adaptive Role of the Epigenome in Three Deep-Sea Polychaetes.</title>
        <authorList>
            <person name="Perez M."/>
            <person name="Aroh O."/>
            <person name="Sun Y."/>
            <person name="Lan Y."/>
            <person name="Juniper S.K."/>
            <person name="Young C.R."/>
            <person name="Angers B."/>
            <person name="Qian P.Y."/>
        </authorList>
    </citation>
    <scope>NUCLEOTIDE SEQUENCE</scope>
    <source>
        <strain evidence="3">P08H-3</strain>
    </source>
</reference>
<dbReference type="GO" id="GO:0005813">
    <property type="term" value="C:centrosome"/>
    <property type="evidence" value="ECO:0007669"/>
    <property type="project" value="TreeGrafter"/>
</dbReference>
<dbReference type="PROSITE" id="PS51450">
    <property type="entry name" value="LRR"/>
    <property type="match status" value="2"/>
</dbReference>
<dbReference type="SMART" id="SM00365">
    <property type="entry name" value="LRR_SD22"/>
    <property type="match status" value="5"/>
</dbReference>
<dbReference type="GO" id="GO:1902018">
    <property type="term" value="P:negative regulation of cilium assembly"/>
    <property type="evidence" value="ECO:0007669"/>
    <property type="project" value="TreeGrafter"/>
</dbReference>
<dbReference type="InterPro" id="IPR001611">
    <property type="entry name" value="Leu-rich_rpt"/>
</dbReference>
<keyword evidence="4" id="KW-1185">Reference proteome</keyword>
<dbReference type="EMBL" id="JAODUP010000719">
    <property type="protein sequence ID" value="KAK2144925.1"/>
    <property type="molecule type" value="Genomic_DNA"/>
</dbReference>
<dbReference type="SUPFAM" id="SSF52058">
    <property type="entry name" value="L domain-like"/>
    <property type="match status" value="1"/>
</dbReference>
<sequence>MSGVKAADMSFGGKSSEKRSECSILDFTSQAIEKIEIIPNADPAVVILDKNNIANIENLVYYQHLEQVTEATYQQILLLGDGLAGFLRKVCHPAGFLRKVCHPAGFLRKVCHPADFLRKLSIGDNQLLSMTGVSQLTNLTVLNLPGNKINSIEGVKNLTKLQWLNLSKNSIKSIENVQSLTGLQHLDLSDNTLLLHGNDLVSLRTAPSHLPVSLTILSLAANGISDLTEVRIIDGSSTLLLIRSLGEGFSPNALGQPGTAVIDEQSLRAEHIHQYLTAQLRVAKTPGRCTCYKSICKYFANGSASPLRRGAFVEVGPVFGQSSRLTHAFGRFCGSGRLDCRSALQQPQTYASAGHIPLLDISFYWSYPSTDHIQLLIISLYWPYLPTGQIPLLVRSLYSSYPSIGHIPLLAISLYL</sequence>
<keyword evidence="2" id="KW-0677">Repeat</keyword>
<keyword evidence="1" id="KW-0433">Leucine-rich repeat</keyword>
<comment type="caution">
    <text evidence="3">The sequence shown here is derived from an EMBL/GenBank/DDBJ whole genome shotgun (WGS) entry which is preliminary data.</text>
</comment>
<dbReference type="InterPro" id="IPR050576">
    <property type="entry name" value="Cilia_flagella_integrity"/>
</dbReference>
<evidence type="ECO:0000256" key="2">
    <source>
        <dbReference type="ARBA" id="ARBA00022737"/>
    </source>
</evidence>
<dbReference type="PANTHER" id="PTHR45973:SF2">
    <property type="entry name" value="CENTROSOMAL PROTEIN OF 97 KDA"/>
    <property type="match status" value="1"/>
</dbReference>
<organism evidence="3 4">
    <name type="scientific">Paralvinella palmiformis</name>
    <dbReference type="NCBI Taxonomy" id="53620"/>
    <lineage>
        <taxon>Eukaryota</taxon>
        <taxon>Metazoa</taxon>
        <taxon>Spiralia</taxon>
        <taxon>Lophotrochozoa</taxon>
        <taxon>Annelida</taxon>
        <taxon>Polychaeta</taxon>
        <taxon>Sedentaria</taxon>
        <taxon>Canalipalpata</taxon>
        <taxon>Terebellida</taxon>
        <taxon>Terebelliformia</taxon>
        <taxon>Alvinellidae</taxon>
        <taxon>Paralvinella</taxon>
    </lineage>
</organism>
<evidence type="ECO:0000313" key="4">
    <source>
        <dbReference type="Proteomes" id="UP001208570"/>
    </source>
</evidence>
<dbReference type="PANTHER" id="PTHR45973">
    <property type="entry name" value="PROTEIN PHOSPHATASE 1 REGULATORY SUBUNIT SDS22-RELATED"/>
    <property type="match status" value="1"/>
</dbReference>
<dbReference type="Proteomes" id="UP001208570">
    <property type="component" value="Unassembled WGS sequence"/>
</dbReference>
<name>A0AAD9MTK0_9ANNE</name>
<proteinExistence type="predicted"/>
<dbReference type="Gene3D" id="3.80.10.10">
    <property type="entry name" value="Ribonuclease Inhibitor"/>
    <property type="match status" value="1"/>
</dbReference>
<gene>
    <name evidence="3" type="ORF">LSH36_719g01032</name>
</gene>
<accession>A0AAD9MTK0</accession>
<evidence type="ECO:0000256" key="1">
    <source>
        <dbReference type="ARBA" id="ARBA00022614"/>
    </source>
</evidence>
<evidence type="ECO:0000313" key="3">
    <source>
        <dbReference type="EMBL" id="KAK2144925.1"/>
    </source>
</evidence>
<dbReference type="Pfam" id="PF13855">
    <property type="entry name" value="LRR_8"/>
    <property type="match status" value="1"/>
</dbReference>